<dbReference type="AlphaFoldDB" id="A0A7X0H4Y4"/>
<gene>
    <name evidence="4" type="ORF">HNQ40_001174</name>
</gene>
<feature type="domain" description="GFO/IDH/MocA-like oxidoreductase" evidence="3">
    <location>
        <begin position="140"/>
        <end position="261"/>
    </location>
</feature>
<evidence type="ECO:0000259" key="3">
    <source>
        <dbReference type="Pfam" id="PF22725"/>
    </source>
</evidence>
<feature type="domain" description="Gfo/Idh/MocA-like oxidoreductase N-terminal" evidence="2">
    <location>
        <begin position="12"/>
        <end position="127"/>
    </location>
</feature>
<dbReference type="EMBL" id="JACHGY010000001">
    <property type="protein sequence ID" value="MBB6429368.1"/>
    <property type="molecule type" value="Genomic_DNA"/>
</dbReference>
<dbReference type="GO" id="GO:0000166">
    <property type="term" value="F:nucleotide binding"/>
    <property type="evidence" value="ECO:0007669"/>
    <property type="project" value="InterPro"/>
</dbReference>
<dbReference type="InterPro" id="IPR000683">
    <property type="entry name" value="Gfo/Idh/MocA-like_OxRdtase_N"/>
</dbReference>
<dbReference type="PANTHER" id="PTHR43818:SF11">
    <property type="entry name" value="BCDNA.GH03377"/>
    <property type="match status" value="1"/>
</dbReference>
<dbReference type="Gene3D" id="3.30.360.10">
    <property type="entry name" value="Dihydrodipicolinate Reductase, domain 2"/>
    <property type="match status" value="1"/>
</dbReference>
<dbReference type="InterPro" id="IPR050463">
    <property type="entry name" value="Gfo/Idh/MocA_oxidrdct_glycsds"/>
</dbReference>
<dbReference type="InterPro" id="IPR036291">
    <property type="entry name" value="NAD(P)-bd_dom_sf"/>
</dbReference>
<protein>
    <submittedName>
        <fullName evidence="4">Putative dehydrogenase</fullName>
    </submittedName>
</protein>
<dbReference type="RefSeq" id="WP_184676950.1">
    <property type="nucleotide sequence ID" value="NZ_JACHGY010000001.1"/>
</dbReference>
<evidence type="ECO:0000259" key="2">
    <source>
        <dbReference type="Pfam" id="PF01408"/>
    </source>
</evidence>
<dbReference type="SUPFAM" id="SSF55347">
    <property type="entry name" value="Glyceraldehyde-3-phosphate dehydrogenase-like, C-terminal domain"/>
    <property type="match status" value="1"/>
</dbReference>
<proteinExistence type="predicted"/>
<accession>A0A7X0H4Y4</accession>
<keyword evidence="5" id="KW-1185">Reference proteome</keyword>
<evidence type="ECO:0000313" key="5">
    <source>
        <dbReference type="Proteomes" id="UP000541810"/>
    </source>
</evidence>
<comment type="caution">
    <text evidence="4">The sequence shown here is derived from an EMBL/GenBank/DDBJ whole genome shotgun (WGS) entry which is preliminary data.</text>
</comment>
<dbReference type="PANTHER" id="PTHR43818">
    <property type="entry name" value="BCDNA.GH03377"/>
    <property type="match status" value="1"/>
</dbReference>
<name>A0A7X0H4Y4_9BACT</name>
<organism evidence="4 5">
    <name type="scientific">Algisphaera agarilytica</name>
    <dbReference type="NCBI Taxonomy" id="1385975"/>
    <lineage>
        <taxon>Bacteria</taxon>
        <taxon>Pseudomonadati</taxon>
        <taxon>Planctomycetota</taxon>
        <taxon>Phycisphaerae</taxon>
        <taxon>Phycisphaerales</taxon>
        <taxon>Phycisphaeraceae</taxon>
        <taxon>Algisphaera</taxon>
    </lineage>
</organism>
<keyword evidence="1" id="KW-0560">Oxidoreductase</keyword>
<evidence type="ECO:0000313" key="4">
    <source>
        <dbReference type="EMBL" id="MBB6429368.1"/>
    </source>
</evidence>
<dbReference type="Gene3D" id="3.40.50.720">
    <property type="entry name" value="NAD(P)-binding Rossmann-like Domain"/>
    <property type="match status" value="1"/>
</dbReference>
<dbReference type="GO" id="GO:0016491">
    <property type="term" value="F:oxidoreductase activity"/>
    <property type="evidence" value="ECO:0007669"/>
    <property type="project" value="UniProtKB-KW"/>
</dbReference>
<dbReference type="InterPro" id="IPR055170">
    <property type="entry name" value="GFO_IDH_MocA-like_dom"/>
</dbReference>
<sequence>MSKPTASQPLGLGVLGLGEGRSVISAALSSDRWQLRVLCDLDEELCKERCVEFDFDRYTLSYEDMLADAAVDVVAIYTPDRFHADHIEQALAAGKHVICTKPLIDDLKDAPRLLELAASADRHVFVGQSTRFFEGFMRQRAEFDAGVLGELVTLETHYHADHRWFIDKPMTDPSRYKPLFGGGSHPVDLVRWYLPDIDTVVAYGDMSPNGADVGLVHPDTIHALFRAADGRVAHTSGCYNTPVEPSDFTSEIRCTLRGAQGASHADYPELRYARSAAGKPHHVETYEDKRSHYFRFGGHSHHAGEYQNYIDFFADHLAEGKTPQPGLIEGIGTVAVMAALEHSMATGKQIVMSDFLTAHGLPGDLLAPRD</sequence>
<dbReference type="Proteomes" id="UP000541810">
    <property type="component" value="Unassembled WGS sequence"/>
</dbReference>
<evidence type="ECO:0000256" key="1">
    <source>
        <dbReference type="ARBA" id="ARBA00023002"/>
    </source>
</evidence>
<dbReference type="Pfam" id="PF01408">
    <property type="entry name" value="GFO_IDH_MocA"/>
    <property type="match status" value="1"/>
</dbReference>
<dbReference type="SUPFAM" id="SSF51735">
    <property type="entry name" value="NAD(P)-binding Rossmann-fold domains"/>
    <property type="match status" value="1"/>
</dbReference>
<reference evidence="4 5" key="1">
    <citation type="submission" date="2020-08" db="EMBL/GenBank/DDBJ databases">
        <title>Genomic Encyclopedia of Type Strains, Phase IV (KMG-IV): sequencing the most valuable type-strain genomes for metagenomic binning, comparative biology and taxonomic classification.</title>
        <authorList>
            <person name="Goeker M."/>
        </authorList>
    </citation>
    <scope>NUCLEOTIDE SEQUENCE [LARGE SCALE GENOMIC DNA]</scope>
    <source>
        <strain evidence="4 5">DSM 103725</strain>
    </source>
</reference>
<dbReference type="Pfam" id="PF22725">
    <property type="entry name" value="GFO_IDH_MocA_C3"/>
    <property type="match status" value="1"/>
</dbReference>